<feature type="transmembrane region" description="Helical" evidence="1">
    <location>
        <begin position="211"/>
        <end position="235"/>
    </location>
</feature>
<proteinExistence type="predicted"/>
<dbReference type="GO" id="GO:0005548">
    <property type="term" value="F:phospholipid transporter activity"/>
    <property type="evidence" value="ECO:0007669"/>
    <property type="project" value="TreeGrafter"/>
</dbReference>
<evidence type="ECO:0000256" key="1">
    <source>
        <dbReference type="SAM" id="Phobius"/>
    </source>
</evidence>
<accession>A0A9D2HBV4</accession>
<organism evidence="2 3">
    <name type="scientific">Candidatus Mailhella merdigallinarum</name>
    <dbReference type="NCBI Taxonomy" id="2838658"/>
    <lineage>
        <taxon>Bacteria</taxon>
        <taxon>Pseudomonadati</taxon>
        <taxon>Thermodesulfobacteriota</taxon>
        <taxon>Desulfovibrionia</taxon>
        <taxon>Desulfovibrionales</taxon>
        <taxon>Desulfovibrionaceae</taxon>
        <taxon>Mailhella</taxon>
    </lineage>
</organism>
<evidence type="ECO:0000313" key="2">
    <source>
        <dbReference type="EMBL" id="HJA07644.1"/>
    </source>
</evidence>
<comment type="caution">
    <text evidence="2">The sequence shown here is derived from an EMBL/GenBank/DDBJ whole genome shotgun (WGS) entry which is preliminary data.</text>
</comment>
<reference evidence="2" key="2">
    <citation type="submission" date="2021-04" db="EMBL/GenBank/DDBJ databases">
        <authorList>
            <person name="Gilroy R."/>
        </authorList>
    </citation>
    <scope>NUCLEOTIDE SEQUENCE</scope>
    <source>
        <strain evidence="2">CHK186-16707</strain>
    </source>
</reference>
<gene>
    <name evidence="2" type="ORF">H9962_00415</name>
</gene>
<reference evidence="2" key="1">
    <citation type="journal article" date="2021" name="PeerJ">
        <title>Extensive microbial diversity within the chicken gut microbiome revealed by metagenomics and culture.</title>
        <authorList>
            <person name="Gilroy R."/>
            <person name="Ravi A."/>
            <person name="Getino M."/>
            <person name="Pursley I."/>
            <person name="Horton D.L."/>
            <person name="Alikhan N.F."/>
            <person name="Baker D."/>
            <person name="Gharbi K."/>
            <person name="Hall N."/>
            <person name="Watson M."/>
            <person name="Adriaenssens E.M."/>
            <person name="Foster-Nyarko E."/>
            <person name="Jarju S."/>
            <person name="Secka A."/>
            <person name="Antonio M."/>
            <person name="Oren A."/>
            <person name="Chaudhuri R.R."/>
            <person name="La Ragione R."/>
            <person name="Hildebrand F."/>
            <person name="Pallen M.J."/>
        </authorList>
    </citation>
    <scope>NUCLEOTIDE SEQUENCE</scope>
    <source>
        <strain evidence="2">CHK186-16707</strain>
    </source>
</reference>
<dbReference type="Pfam" id="PF02405">
    <property type="entry name" value="MlaE"/>
    <property type="match status" value="1"/>
</dbReference>
<feature type="transmembrane region" description="Helical" evidence="1">
    <location>
        <begin position="323"/>
        <end position="344"/>
    </location>
</feature>
<dbReference type="EMBL" id="DXAN01000001">
    <property type="protein sequence ID" value="HJA07644.1"/>
    <property type="molecule type" value="Genomic_DNA"/>
</dbReference>
<keyword evidence="1" id="KW-0472">Membrane</keyword>
<sequence>MNATLRTELVDGTLRVAASGVWAIGASSERKKGRRGDAGPDPAVVDAAEQAVGAADVRAVVFCADEVEDWDSSLLAVFSRLMNAAAGRDLPVDTGKLPEGMSRLLTLAREVPAPAQEPVEHHDPGVLELVGDKTLAMPGIALNVTAFVGEVAASLGRFFTGRASFSGRDLWRAFRECGVDALPIVSLTSLLLGLILAFVSAIQLRMFGAEIYVAALVGVAMVRVMGPVLTGIVLAGRTGASFAAIIGSMQVNEEVDSLVTFGIAPVDFLVLPRVLGLAVMTPLLAVYADVMGIVGGFIVGVLMLDIAPSAYWENTFGNIAPGYLWIGLLHALVFGFVVSLCGCYQGMRSGRNAEAVGRATTAAVVNSIVGIIVSTSIITVIFTVIDL</sequence>
<feature type="transmembrane region" description="Helical" evidence="1">
    <location>
        <begin position="283"/>
        <end position="303"/>
    </location>
</feature>
<feature type="transmembrane region" description="Helical" evidence="1">
    <location>
        <begin position="181"/>
        <end position="199"/>
    </location>
</feature>
<name>A0A9D2HBV4_9BACT</name>
<dbReference type="PANTHER" id="PTHR30188">
    <property type="entry name" value="ABC TRANSPORTER PERMEASE PROTEIN-RELATED"/>
    <property type="match status" value="1"/>
</dbReference>
<feature type="transmembrane region" description="Helical" evidence="1">
    <location>
        <begin position="364"/>
        <end position="385"/>
    </location>
</feature>
<dbReference type="AlphaFoldDB" id="A0A9D2HBV4"/>
<keyword evidence="1" id="KW-0812">Transmembrane</keyword>
<dbReference type="GO" id="GO:0043190">
    <property type="term" value="C:ATP-binding cassette (ABC) transporter complex"/>
    <property type="evidence" value="ECO:0007669"/>
    <property type="project" value="InterPro"/>
</dbReference>
<dbReference type="Proteomes" id="UP000824225">
    <property type="component" value="Unassembled WGS sequence"/>
</dbReference>
<dbReference type="PANTHER" id="PTHR30188:SF3">
    <property type="entry name" value="ABC TRANSPORTER PERMEASE"/>
    <property type="match status" value="1"/>
</dbReference>
<dbReference type="InterPro" id="IPR030802">
    <property type="entry name" value="Permease_MalE"/>
</dbReference>
<keyword evidence="1" id="KW-1133">Transmembrane helix</keyword>
<evidence type="ECO:0000313" key="3">
    <source>
        <dbReference type="Proteomes" id="UP000824225"/>
    </source>
</evidence>
<protein>
    <submittedName>
        <fullName evidence="2">ABC transporter permease</fullName>
    </submittedName>
</protein>
<feature type="transmembrane region" description="Helical" evidence="1">
    <location>
        <begin position="255"/>
        <end position="271"/>
    </location>
</feature>